<dbReference type="AlphaFoldDB" id="A0A6D2L6E8"/>
<evidence type="ECO:0000313" key="2">
    <source>
        <dbReference type="EMBL" id="CAA7055472.1"/>
    </source>
</evidence>
<keyword evidence="3" id="KW-1185">Reference proteome</keyword>
<evidence type="ECO:0008006" key="4">
    <source>
        <dbReference type="Google" id="ProtNLM"/>
    </source>
</evidence>
<evidence type="ECO:0000256" key="1">
    <source>
        <dbReference type="SAM" id="MobiDB-lite"/>
    </source>
</evidence>
<dbReference type="Proteomes" id="UP000467841">
    <property type="component" value="Unassembled WGS sequence"/>
</dbReference>
<gene>
    <name evidence="2" type="ORF">MERR_LOCUS42708</name>
</gene>
<proteinExistence type="predicted"/>
<dbReference type="EMBL" id="CACVBM020001607">
    <property type="protein sequence ID" value="CAA7055472.1"/>
    <property type="molecule type" value="Genomic_DNA"/>
</dbReference>
<feature type="region of interest" description="Disordered" evidence="1">
    <location>
        <begin position="55"/>
        <end position="82"/>
    </location>
</feature>
<protein>
    <recommendedName>
        <fullName evidence="4">BHLH domain-containing protein</fullName>
    </recommendedName>
</protein>
<organism evidence="2 3">
    <name type="scientific">Microthlaspi erraticum</name>
    <dbReference type="NCBI Taxonomy" id="1685480"/>
    <lineage>
        <taxon>Eukaryota</taxon>
        <taxon>Viridiplantae</taxon>
        <taxon>Streptophyta</taxon>
        <taxon>Embryophyta</taxon>
        <taxon>Tracheophyta</taxon>
        <taxon>Spermatophyta</taxon>
        <taxon>Magnoliopsida</taxon>
        <taxon>eudicotyledons</taxon>
        <taxon>Gunneridae</taxon>
        <taxon>Pentapetalae</taxon>
        <taxon>rosids</taxon>
        <taxon>malvids</taxon>
        <taxon>Brassicales</taxon>
        <taxon>Brassicaceae</taxon>
        <taxon>Coluteocarpeae</taxon>
        <taxon>Microthlaspi</taxon>
    </lineage>
</organism>
<reference evidence="2" key="1">
    <citation type="submission" date="2020-01" db="EMBL/GenBank/DDBJ databases">
        <authorList>
            <person name="Mishra B."/>
        </authorList>
    </citation>
    <scope>NUCLEOTIDE SEQUENCE [LARGE SCALE GENOMIC DNA]</scope>
</reference>
<sequence length="123" mass="13910">MRIIKTQRSRGGGTRCKKLVNRRLTASSRAKILRNCCGNGGEKFTEKLQALKSLLPPSTRKTEKTAEQSPQVVDVEEKPDNGETEQLFQETADYIVRLRNQVVVLQKLIEIYGSSDQTKDFVL</sequence>
<accession>A0A6D2L6E8</accession>
<comment type="caution">
    <text evidence="2">The sequence shown here is derived from an EMBL/GenBank/DDBJ whole genome shotgun (WGS) entry which is preliminary data.</text>
</comment>
<name>A0A6D2L6E8_9BRAS</name>
<dbReference type="OrthoDB" id="994442at2759"/>
<evidence type="ECO:0000313" key="3">
    <source>
        <dbReference type="Proteomes" id="UP000467841"/>
    </source>
</evidence>